<dbReference type="Gene3D" id="3.10.290.10">
    <property type="entry name" value="RNA-binding S4 domain"/>
    <property type="match status" value="1"/>
</dbReference>
<keyword evidence="3 5" id="KW-0413">Isomerase</keyword>
<dbReference type="PANTHER" id="PTHR47683:SF4">
    <property type="entry name" value="PSEUDOURIDINE SYNTHASE"/>
    <property type="match status" value="1"/>
</dbReference>
<keyword evidence="2 4" id="KW-0694">RNA-binding</keyword>
<reference evidence="7 8" key="1">
    <citation type="submission" date="2014-12" db="EMBL/GenBank/DDBJ databases">
        <title>Draft genome sequences of 29 type strains of Enterococci.</title>
        <authorList>
            <person name="Zhong Z."/>
            <person name="Sun Z."/>
            <person name="Liu W."/>
            <person name="Zhang W."/>
            <person name="Zhang H."/>
        </authorList>
    </citation>
    <scope>NUCLEOTIDE SEQUENCE [LARGE SCALE GENOMIC DNA]</scope>
    <source>
        <strain evidence="7 8">DSM 22801</strain>
    </source>
</reference>
<dbReference type="SMART" id="SM00363">
    <property type="entry name" value="S4"/>
    <property type="match status" value="1"/>
</dbReference>
<dbReference type="CDD" id="cd00165">
    <property type="entry name" value="S4"/>
    <property type="match status" value="1"/>
</dbReference>
<dbReference type="InterPro" id="IPR006145">
    <property type="entry name" value="PsdUridine_synth_RsuA/RluA"/>
</dbReference>
<dbReference type="CDD" id="cd02553">
    <property type="entry name" value="PseudoU_synth_RsuA"/>
    <property type="match status" value="1"/>
</dbReference>
<dbReference type="InterPro" id="IPR036986">
    <property type="entry name" value="S4_RNA-bd_sf"/>
</dbReference>
<dbReference type="Pfam" id="PF01479">
    <property type="entry name" value="S4"/>
    <property type="match status" value="1"/>
</dbReference>
<evidence type="ECO:0000256" key="3">
    <source>
        <dbReference type="ARBA" id="ARBA00023235"/>
    </source>
</evidence>
<gene>
    <name evidence="7" type="ORF">RV15_GL000265</name>
</gene>
<dbReference type="EMBL" id="JXLC01000010">
    <property type="protein sequence ID" value="OJG91825.1"/>
    <property type="molecule type" value="Genomic_DNA"/>
</dbReference>
<dbReference type="FunFam" id="3.30.70.1560:FF:000001">
    <property type="entry name" value="Pseudouridine synthase"/>
    <property type="match status" value="1"/>
</dbReference>
<evidence type="ECO:0000313" key="8">
    <source>
        <dbReference type="Proteomes" id="UP000183039"/>
    </source>
</evidence>
<dbReference type="InterPro" id="IPR000748">
    <property type="entry name" value="PsdUridine_synth_RsuA/RluB/E/F"/>
</dbReference>
<dbReference type="SUPFAM" id="SSF55120">
    <property type="entry name" value="Pseudouridine synthase"/>
    <property type="match status" value="1"/>
</dbReference>
<dbReference type="AlphaFoldDB" id="A0AA91JP90"/>
<organism evidence="7 8">
    <name type="scientific">Enterococcus silesiacus</name>
    <dbReference type="NCBI Taxonomy" id="332949"/>
    <lineage>
        <taxon>Bacteria</taxon>
        <taxon>Bacillati</taxon>
        <taxon>Bacillota</taxon>
        <taxon>Bacilli</taxon>
        <taxon>Lactobacillales</taxon>
        <taxon>Enterococcaceae</taxon>
        <taxon>Enterococcus</taxon>
    </lineage>
</organism>
<evidence type="ECO:0000313" key="7">
    <source>
        <dbReference type="EMBL" id="OJG91825.1"/>
    </source>
</evidence>
<evidence type="ECO:0000256" key="2">
    <source>
        <dbReference type="ARBA" id="ARBA00022884"/>
    </source>
</evidence>
<dbReference type="GO" id="GO:0005829">
    <property type="term" value="C:cytosol"/>
    <property type="evidence" value="ECO:0007669"/>
    <property type="project" value="UniProtKB-ARBA"/>
</dbReference>
<accession>A0AA91JP90</accession>
<name>A0AA91JP90_9ENTE</name>
<dbReference type="GO" id="GO:0120159">
    <property type="term" value="F:rRNA pseudouridine synthase activity"/>
    <property type="evidence" value="ECO:0007669"/>
    <property type="project" value="UniProtKB-ARBA"/>
</dbReference>
<dbReference type="SUPFAM" id="SSF55174">
    <property type="entry name" value="Alpha-L RNA-binding motif"/>
    <property type="match status" value="1"/>
</dbReference>
<evidence type="ECO:0000259" key="6">
    <source>
        <dbReference type="SMART" id="SM00363"/>
    </source>
</evidence>
<dbReference type="Proteomes" id="UP000183039">
    <property type="component" value="Unassembled WGS sequence"/>
</dbReference>
<dbReference type="InterPro" id="IPR002942">
    <property type="entry name" value="S4_RNA-bd"/>
</dbReference>
<sequence>MKRGKEMRLDKLLEQEKIGSRRKVKALIRSKQVTVDGQIIMSESLNVDAALQDIFVGDKKIQQTTHVYYMLNKPNGVVTAVKDAQHQTVIDLISVNDQRVGLYPVGRLDRDTEGLLLLTDNGQLGYQLLLPHKKVSKRYEVIVNEPLTLLDCKAFSEGIVFLDGKKCKPAELVILSSEKNQSRAYLDITEGKFHQVKKMFLAVGKKVMYLKRLSMGPIQLDPTLSLGAYRPLNQAELQALLPYFTIHKKEKSVEHEI</sequence>
<feature type="domain" description="RNA-binding S4" evidence="6">
    <location>
        <begin position="7"/>
        <end position="62"/>
    </location>
</feature>
<dbReference type="InterPro" id="IPR050343">
    <property type="entry name" value="RsuA_PseudoU_synthase"/>
</dbReference>
<dbReference type="GO" id="GO:0000455">
    <property type="term" value="P:enzyme-directed rRNA pseudouridine synthesis"/>
    <property type="evidence" value="ECO:0007669"/>
    <property type="project" value="UniProtKB-ARBA"/>
</dbReference>
<proteinExistence type="inferred from homology"/>
<dbReference type="NCBIfam" id="TIGR00093">
    <property type="entry name" value="pseudouridine synthase"/>
    <property type="match status" value="1"/>
</dbReference>
<dbReference type="Gene3D" id="3.30.70.1560">
    <property type="entry name" value="Alpha-L RNA-binding motif"/>
    <property type="match status" value="1"/>
</dbReference>
<protein>
    <recommendedName>
        <fullName evidence="5">Pseudouridine synthase</fullName>
        <ecNumber evidence="5">5.4.99.-</ecNumber>
    </recommendedName>
</protein>
<dbReference type="Gene3D" id="3.30.70.580">
    <property type="entry name" value="Pseudouridine synthase I, catalytic domain, N-terminal subdomain"/>
    <property type="match status" value="1"/>
</dbReference>
<evidence type="ECO:0000256" key="1">
    <source>
        <dbReference type="ARBA" id="ARBA00008348"/>
    </source>
</evidence>
<dbReference type="PROSITE" id="PS01149">
    <property type="entry name" value="PSI_RSU"/>
    <property type="match status" value="1"/>
</dbReference>
<dbReference type="EC" id="5.4.99.-" evidence="5"/>
<comment type="similarity">
    <text evidence="1 5">Belongs to the pseudouridine synthase RsuA family.</text>
</comment>
<dbReference type="InterPro" id="IPR042092">
    <property type="entry name" value="PsdUridine_s_RsuA/RluB/E/F_cat"/>
</dbReference>
<dbReference type="GO" id="GO:0003723">
    <property type="term" value="F:RNA binding"/>
    <property type="evidence" value="ECO:0007669"/>
    <property type="project" value="UniProtKB-KW"/>
</dbReference>
<dbReference type="InterPro" id="IPR020103">
    <property type="entry name" value="PsdUridine_synth_cat_dom_sf"/>
</dbReference>
<dbReference type="PANTHER" id="PTHR47683">
    <property type="entry name" value="PSEUDOURIDINE SYNTHASE FAMILY PROTEIN-RELATED"/>
    <property type="match status" value="1"/>
</dbReference>
<dbReference type="InterPro" id="IPR020094">
    <property type="entry name" value="TruA/RsuA/RluB/E/F_N"/>
</dbReference>
<evidence type="ECO:0000256" key="5">
    <source>
        <dbReference type="RuleBase" id="RU003887"/>
    </source>
</evidence>
<dbReference type="InterPro" id="IPR018496">
    <property type="entry name" value="PsdUridine_synth_RsuA/RluB_CS"/>
</dbReference>
<dbReference type="PROSITE" id="PS50889">
    <property type="entry name" value="S4"/>
    <property type="match status" value="1"/>
</dbReference>
<evidence type="ECO:0000256" key="4">
    <source>
        <dbReference type="PROSITE-ProRule" id="PRU00182"/>
    </source>
</evidence>
<comment type="caution">
    <text evidence="7">The sequence shown here is derived from an EMBL/GenBank/DDBJ whole genome shotgun (WGS) entry which is preliminary data.</text>
</comment>
<dbReference type="Pfam" id="PF00849">
    <property type="entry name" value="PseudoU_synth_2"/>
    <property type="match status" value="1"/>
</dbReference>